<evidence type="ECO:0000313" key="1">
    <source>
        <dbReference type="EMBL" id="AXK79537.1"/>
    </source>
</evidence>
<organism evidence="1 2">
    <name type="scientific">Pseudolabrys taiwanensis</name>
    <dbReference type="NCBI Taxonomy" id="331696"/>
    <lineage>
        <taxon>Bacteria</taxon>
        <taxon>Pseudomonadati</taxon>
        <taxon>Pseudomonadota</taxon>
        <taxon>Alphaproteobacteria</taxon>
        <taxon>Hyphomicrobiales</taxon>
        <taxon>Xanthobacteraceae</taxon>
        <taxon>Pseudolabrys</taxon>
    </lineage>
</organism>
<gene>
    <name evidence="1" type="ORF">DW352_02780</name>
</gene>
<evidence type="ECO:0000313" key="2">
    <source>
        <dbReference type="Proteomes" id="UP000254889"/>
    </source>
</evidence>
<proteinExistence type="predicted"/>
<dbReference type="EMBL" id="CP031417">
    <property type="protein sequence ID" value="AXK79537.1"/>
    <property type="molecule type" value="Genomic_DNA"/>
</dbReference>
<name>A0A345ZRJ0_9HYPH</name>
<dbReference type="Proteomes" id="UP000254889">
    <property type="component" value="Chromosome"/>
</dbReference>
<keyword evidence="2" id="KW-1185">Reference proteome</keyword>
<dbReference type="AlphaFoldDB" id="A0A345ZRJ0"/>
<accession>A0A345ZRJ0</accession>
<sequence>MIRLPVIQGFPVSIDDDIRQVLEICKGDLKAALRMVLVANAYYEEEIARLKQEASTGYGRGKVRKPAQKQAG</sequence>
<dbReference type="KEGG" id="ptaw:DW352_02780"/>
<reference evidence="1 2" key="1">
    <citation type="submission" date="2018-07" db="EMBL/GenBank/DDBJ databases">
        <authorList>
            <person name="Quirk P.G."/>
            <person name="Krulwich T.A."/>
        </authorList>
    </citation>
    <scope>NUCLEOTIDE SEQUENCE [LARGE SCALE GENOMIC DNA]</scope>
    <source>
        <strain evidence="1 2">CC-BB4</strain>
    </source>
</reference>
<protein>
    <submittedName>
        <fullName evidence="1">Uncharacterized protein</fullName>
    </submittedName>
</protein>